<protein>
    <submittedName>
        <fullName evidence="2">Uncharacterized protein</fullName>
    </submittedName>
</protein>
<evidence type="ECO:0000313" key="2">
    <source>
        <dbReference type="EMBL" id="MEE2526262.1"/>
    </source>
</evidence>
<sequence length="207" mass="21660">MFRIGLICACLAGLTACVATPSAPTSFIGGSQSLPASQVELRRQAEELDHRFHEAGWVSEDHGAAIMRLTGMLMNGRDDNDRPRRLDVYYEAAGLETADAVRIIEVARADLAQATHLVLAIVGAGEAVLAEPGVTPRTLSADIAALEQVIGESSQALALFELVNEDAAEGGDLGEAIGALAQAVEHVGVTADAMASRRRTLRTSATG</sequence>
<dbReference type="Proteomes" id="UP001354971">
    <property type="component" value="Unassembled WGS sequence"/>
</dbReference>
<feature type="signal peptide" evidence="1">
    <location>
        <begin position="1"/>
        <end position="18"/>
    </location>
</feature>
<gene>
    <name evidence="2" type="ORF">V0U79_07775</name>
</gene>
<proteinExistence type="predicted"/>
<dbReference type="EMBL" id="JAZDRP010000004">
    <property type="protein sequence ID" value="MEE2526262.1"/>
    <property type="molecule type" value="Genomic_DNA"/>
</dbReference>
<evidence type="ECO:0000256" key="1">
    <source>
        <dbReference type="SAM" id="SignalP"/>
    </source>
</evidence>
<evidence type="ECO:0000313" key="3">
    <source>
        <dbReference type="Proteomes" id="UP001354971"/>
    </source>
</evidence>
<feature type="chain" id="PRO_5047181197" evidence="1">
    <location>
        <begin position="19"/>
        <end position="207"/>
    </location>
</feature>
<accession>A0ABU7LQS9</accession>
<comment type="caution">
    <text evidence="2">The sequence shown here is derived from an EMBL/GenBank/DDBJ whole genome shotgun (WGS) entry which is preliminary data.</text>
</comment>
<organism evidence="2 3">
    <name type="scientific">Hyphobacterium lacteum</name>
    <dbReference type="NCBI Taxonomy" id="3116575"/>
    <lineage>
        <taxon>Bacteria</taxon>
        <taxon>Pseudomonadati</taxon>
        <taxon>Pseudomonadota</taxon>
        <taxon>Alphaproteobacteria</taxon>
        <taxon>Maricaulales</taxon>
        <taxon>Maricaulaceae</taxon>
        <taxon>Hyphobacterium</taxon>
    </lineage>
</organism>
<dbReference type="RefSeq" id="WP_330198925.1">
    <property type="nucleotide sequence ID" value="NZ_JAZDRP010000004.1"/>
</dbReference>
<keyword evidence="1" id="KW-0732">Signal</keyword>
<keyword evidence="3" id="KW-1185">Reference proteome</keyword>
<name>A0ABU7LQS9_9PROT</name>
<dbReference type="PROSITE" id="PS51257">
    <property type="entry name" value="PROKAR_LIPOPROTEIN"/>
    <property type="match status" value="1"/>
</dbReference>
<reference evidence="2 3" key="1">
    <citation type="submission" date="2024-01" db="EMBL/GenBank/DDBJ databases">
        <title>Hyphobacterium bacterium isolated from marine sediment.</title>
        <authorList>
            <person name="Zhao S."/>
        </authorList>
    </citation>
    <scope>NUCLEOTIDE SEQUENCE [LARGE SCALE GENOMIC DNA]</scope>
    <source>
        <strain evidence="3">HN65</strain>
    </source>
</reference>